<dbReference type="InterPro" id="IPR005467">
    <property type="entry name" value="His_kinase_dom"/>
</dbReference>
<organism evidence="8 9">
    <name type="scientific">Phormidium yuhuli AB48</name>
    <dbReference type="NCBI Taxonomy" id="2940671"/>
    <lineage>
        <taxon>Bacteria</taxon>
        <taxon>Bacillati</taxon>
        <taxon>Cyanobacteriota</taxon>
        <taxon>Cyanophyceae</taxon>
        <taxon>Oscillatoriophycideae</taxon>
        <taxon>Oscillatoriales</taxon>
        <taxon>Oscillatoriaceae</taxon>
        <taxon>Phormidium</taxon>
        <taxon>Phormidium yuhuli</taxon>
    </lineage>
</organism>
<evidence type="ECO:0000256" key="4">
    <source>
        <dbReference type="ARBA" id="ARBA00023012"/>
    </source>
</evidence>
<dbReference type="SMART" id="SM00220">
    <property type="entry name" value="S_TKc"/>
    <property type="match status" value="1"/>
</dbReference>
<dbReference type="Pfam" id="PF13191">
    <property type="entry name" value="AAA_16"/>
    <property type="match status" value="1"/>
</dbReference>
<reference evidence="8" key="1">
    <citation type="submission" date="2022-06" db="EMBL/GenBank/DDBJ databases">
        <title>Genome sequence of Phormidium yuhuli AB48 isolated from an industrial photobioreactor environment.</title>
        <authorList>
            <person name="Qiu Y."/>
            <person name="Noonan A.J.C."/>
            <person name="Dofher K."/>
            <person name="Koch M."/>
            <person name="Kieft B."/>
            <person name="Lin X."/>
            <person name="Ziels R.M."/>
            <person name="Hallam S.J."/>
        </authorList>
    </citation>
    <scope>NUCLEOTIDE SEQUENCE</scope>
    <source>
        <strain evidence="8">AB48</strain>
    </source>
</reference>
<dbReference type="EC" id="2.7.13.3" evidence="2"/>
<dbReference type="Gene3D" id="3.30.450.40">
    <property type="match status" value="1"/>
</dbReference>
<dbReference type="PANTHER" id="PTHR43642:SF1">
    <property type="entry name" value="HYBRID SIGNAL TRANSDUCTION HISTIDINE KINASE G"/>
    <property type="match status" value="1"/>
</dbReference>
<dbReference type="Gene3D" id="3.40.50.300">
    <property type="entry name" value="P-loop containing nucleotide triphosphate hydrolases"/>
    <property type="match status" value="1"/>
</dbReference>
<sequence>MKPQVTTSSNTFPSIDGYSVTEQLYSGSRTAVYRAIQEAQGYPVVIKVLQREYPSVGELVQFRNQYAITKGLRIPGIAKPLGLDPYGNGYALVMEDSGSLSLSQYLENQVLSLEETLEIALELAKILQPLHQQRIIHKDIKPANILIAPNSGKITLIDFSIASRLPKEIQAIQSPQGLEGTLAYLAPEQTGRMNRGIDYRSDFYALGVTLYHLLTGQLPFPGDDPLEVIHSHIAKTPTPVPEVNPEVPAQLGAIVAKLMAKNAEDRYQSALGLEYDLAQCLNQWQETGTIAPFKLGQRDVSERFLIPEKLYGRETEVAQLLNAFERVAQGASELMLVAGFSGIGKTAVINEVHKPIVRQRGYFIKGKFDQFNRNIPLSAFVQALRDLMNQLLSESDQQLQIWKDKLLKALRDSGQVLIDLIPELEQVIGPQPPAPELSGDAAQNRFNRLFKNFLEVFTRAEHPLVIFIDDLQWADSASLTLMQSLLTEAQSESQPRSLLVLGAYRNNEVSPEHPFLMMVRALENENVILETLTLSPLNSNSLNHLIADAFRASASGVEPLTNLVMQKTEGNPFFATQFLKALYQDSLITFDREAHHWQCDLVRVQDAVLTDDVVEFMALQLQKLPAVTQEQLTFAACIGARFDLKTLKIVSEQDQTHVTSALWPAVQEGLIVPESKIYKFYLDDDQPNDSHLVDDEISEQVHYRFFHDRVQQAAYSLILDSEKQQVHYRIATLLQRDTSEKEQEEALFEILSHLNLSRALVVDPLKRIELSRLNLRAAHKAKTATAYGAAIEYLKVGIEVLPQECWQQEYDLTLALHNAMVEAQYLSTNFEEMEDWVQTVLQEAKSFLDTIEVQKYRILAAKANDKMRSALTTGLTVLKQLSVEFPDQPTEADIGSAMTQTAQLWAGKSPLELIDLPEMVDTHRLAAMKIMTELVPCCYRVFPPLLPLLVCKQVEFSIQFGNCPISTFAYADYGVVLCAVLEEVEAGYEFGQLALAVIDKFQENGYKCRAYFIINGLIRPWKDPLSDLLQPFLNGYNIGLETGDLESGALNLSYYCLTSYVVGQDLATLVTELEIYRKAIHSFGQLCWLGYTDMLQQLAMNLQGVTDVPWELQGSVYQGEAFLTQAMSVGDNCGIFQHYLYSIYLLYLFNQTSEAAENLKIIENHLDGALSSFFLAFYVFLDALTQLALYPETSLEEQPKVLARVQQQQEQLQNRAAFAPANHQHHWELVEAERCRVVGDRARAIDYYDRAIATARTYKFTQDEALANERAARFYLDWGKEKVAAGYMQEAYYGYARWGAHAKVTNLEQDYPELLRPILQAPVMSTEVLNTLVTIGNPFISSYTQSHTGSSSSSGLNQALDLGSVLKASQALSGTLELDELLSQLTQIILQNSGGDRCTLIIPTDAGKWQVRAITTLETVHLCTEELAQNPNLPLKLIQYVKNTQQVVTIDNLVTDLPVLDQYLETEKPKSVLGLPILTQGRCLGILYLQNQLSSGVFTPERMTVLNFLCTQAAISLENARLYQRVQQSLTELQEAQLQLVQSEKMSALGGLVSGVAHEINNPVGCILGNVGATEDYVNDLLGLLDLYGEAFPEPGEEIEAELEAVELDYVRQDLPQLIRAMRDSGDRIKSISKSLRTFSRKDTDSKQPFDIHEGLDSTLLILRHRLKANEHRPEIEVLKDYGSLQPVHCFPGQLNQVFMNLLANAIDVFDEMAQESSFAALKEKTQRITLTTRQVDNEVTLKIADNGSGIPEEIQPQIFDHLFTTKAVGKGTGLGLAIARQIVVDQHGGHLEVQSHSRQGTEFCIRLPR</sequence>
<name>A0ABY5AL40_9CYAN</name>
<dbReference type="InterPro" id="IPR036097">
    <property type="entry name" value="HisK_dim/P_sf"/>
</dbReference>
<feature type="domain" description="Protein kinase" evidence="6">
    <location>
        <begin position="18"/>
        <end position="278"/>
    </location>
</feature>
<feature type="coiled-coil region" evidence="5">
    <location>
        <begin position="1519"/>
        <end position="1546"/>
    </location>
</feature>
<dbReference type="PANTHER" id="PTHR43642">
    <property type="entry name" value="HYBRID SIGNAL TRANSDUCTION HISTIDINE KINASE G"/>
    <property type="match status" value="1"/>
</dbReference>
<evidence type="ECO:0000259" key="6">
    <source>
        <dbReference type="PROSITE" id="PS50011"/>
    </source>
</evidence>
<dbReference type="SMART" id="SM00065">
    <property type="entry name" value="GAF"/>
    <property type="match status" value="1"/>
</dbReference>
<dbReference type="Pfam" id="PF02518">
    <property type="entry name" value="HATPase_c"/>
    <property type="match status" value="1"/>
</dbReference>
<dbReference type="InterPro" id="IPR004358">
    <property type="entry name" value="Sig_transdc_His_kin-like_C"/>
</dbReference>
<evidence type="ECO:0000256" key="5">
    <source>
        <dbReference type="SAM" id="Coils"/>
    </source>
</evidence>
<dbReference type="SMART" id="SM00387">
    <property type="entry name" value="HATPase_c"/>
    <property type="match status" value="1"/>
</dbReference>
<dbReference type="Proteomes" id="UP001056708">
    <property type="component" value="Chromosome"/>
</dbReference>
<evidence type="ECO:0000256" key="1">
    <source>
        <dbReference type="ARBA" id="ARBA00000085"/>
    </source>
</evidence>
<dbReference type="PROSITE" id="PS50011">
    <property type="entry name" value="PROTEIN_KINASE_DOM"/>
    <property type="match status" value="1"/>
</dbReference>
<dbReference type="Gene3D" id="1.10.510.10">
    <property type="entry name" value="Transferase(Phosphotransferase) domain 1"/>
    <property type="match status" value="1"/>
</dbReference>
<dbReference type="PROSITE" id="PS00108">
    <property type="entry name" value="PROTEIN_KINASE_ST"/>
    <property type="match status" value="1"/>
</dbReference>
<dbReference type="PRINTS" id="PR00344">
    <property type="entry name" value="BCTRLSENSOR"/>
</dbReference>
<dbReference type="InterPro" id="IPR041664">
    <property type="entry name" value="AAA_16"/>
</dbReference>
<keyword evidence="3 8" id="KW-0418">Kinase</keyword>
<dbReference type="PROSITE" id="PS50109">
    <property type="entry name" value="HIS_KIN"/>
    <property type="match status" value="1"/>
</dbReference>
<dbReference type="InterPro" id="IPR011009">
    <property type="entry name" value="Kinase-like_dom_sf"/>
</dbReference>
<dbReference type="Gene3D" id="3.30.565.10">
    <property type="entry name" value="Histidine kinase-like ATPase, C-terminal domain"/>
    <property type="match status" value="1"/>
</dbReference>
<dbReference type="InterPro" id="IPR008271">
    <property type="entry name" value="Ser/Thr_kinase_AS"/>
</dbReference>
<evidence type="ECO:0000259" key="7">
    <source>
        <dbReference type="PROSITE" id="PS50109"/>
    </source>
</evidence>
<keyword evidence="3 8" id="KW-0808">Transferase</keyword>
<dbReference type="InterPro" id="IPR003018">
    <property type="entry name" value="GAF"/>
</dbReference>
<evidence type="ECO:0000313" key="8">
    <source>
        <dbReference type="EMBL" id="USR89466.1"/>
    </source>
</evidence>
<dbReference type="GO" id="GO:0016301">
    <property type="term" value="F:kinase activity"/>
    <property type="evidence" value="ECO:0007669"/>
    <property type="project" value="UniProtKB-KW"/>
</dbReference>
<dbReference type="Pfam" id="PF01590">
    <property type="entry name" value="GAF"/>
    <property type="match status" value="1"/>
</dbReference>
<keyword evidence="5" id="KW-0175">Coiled coil</keyword>
<dbReference type="InterPro" id="IPR027417">
    <property type="entry name" value="P-loop_NTPase"/>
</dbReference>
<dbReference type="InterPro" id="IPR053159">
    <property type="entry name" value="Hybrid_Histidine_Kinase"/>
</dbReference>
<protein>
    <recommendedName>
        <fullName evidence="2">histidine kinase</fullName>
        <ecNumber evidence="2">2.7.13.3</ecNumber>
    </recommendedName>
</protein>
<dbReference type="InterPro" id="IPR003594">
    <property type="entry name" value="HATPase_dom"/>
</dbReference>
<dbReference type="SUPFAM" id="SSF55781">
    <property type="entry name" value="GAF domain-like"/>
    <property type="match status" value="1"/>
</dbReference>
<dbReference type="SUPFAM" id="SSF55874">
    <property type="entry name" value="ATPase domain of HSP90 chaperone/DNA topoisomerase II/histidine kinase"/>
    <property type="match status" value="1"/>
</dbReference>
<comment type="catalytic activity">
    <reaction evidence="1">
        <text>ATP + protein L-histidine = ADP + protein N-phospho-L-histidine.</text>
        <dbReference type="EC" id="2.7.13.3"/>
    </reaction>
</comment>
<keyword evidence="9" id="KW-1185">Reference proteome</keyword>
<dbReference type="InterPro" id="IPR036890">
    <property type="entry name" value="HATPase_C_sf"/>
</dbReference>
<dbReference type="Pfam" id="PF00069">
    <property type="entry name" value="Pkinase"/>
    <property type="match status" value="1"/>
</dbReference>
<keyword evidence="8" id="KW-0456">Lyase</keyword>
<dbReference type="SUPFAM" id="SSF52540">
    <property type="entry name" value="P-loop containing nucleoside triphosphate hydrolases"/>
    <property type="match status" value="1"/>
</dbReference>
<feature type="domain" description="Histidine kinase" evidence="7">
    <location>
        <begin position="1555"/>
        <end position="1810"/>
    </location>
</feature>
<dbReference type="InterPro" id="IPR000719">
    <property type="entry name" value="Prot_kinase_dom"/>
</dbReference>
<dbReference type="InterPro" id="IPR029016">
    <property type="entry name" value="GAF-like_dom_sf"/>
</dbReference>
<dbReference type="SUPFAM" id="SSF56112">
    <property type="entry name" value="Protein kinase-like (PK-like)"/>
    <property type="match status" value="1"/>
</dbReference>
<dbReference type="RefSeq" id="WP_252659992.1">
    <property type="nucleotide sequence ID" value="NZ_CP098611.1"/>
</dbReference>
<dbReference type="EMBL" id="CP098611">
    <property type="protein sequence ID" value="USR89466.1"/>
    <property type="molecule type" value="Genomic_DNA"/>
</dbReference>
<proteinExistence type="predicted"/>
<dbReference type="CDD" id="cd14014">
    <property type="entry name" value="STKc_PknB_like"/>
    <property type="match status" value="1"/>
</dbReference>
<evidence type="ECO:0000313" key="9">
    <source>
        <dbReference type="Proteomes" id="UP001056708"/>
    </source>
</evidence>
<dbReference type="Gene3D" id="1.10.287.130">
    <property type="match status" value="1"/>
</dbReference>
<gene>
    <name evidence="8" type="ORF">NEA10_11240</name>
</gene>
<dbReference type="GO" id="GO:0016829">
    <property type="term" value="F:lyase activity"/>
    <property type="evidence" value="ECO:0007669"/>
    <property type="project" value="UniProtKB-KW"/>
</dbReference>
<evidence type="ECO:0000256" key="3">
    <source>
        <dbReference type="ARBA" id="ARBA00022777"/>
    </source>
</evidence>
<keyword evidence="4" id="KW-0902">Two-component regulatory system</keyword>
<dbReference type="SUPFAM" id="SSF47384">
    <property type="entry name" value="Homodimeric domain of signal transducing histidine kinase"/>
    <property type="match status" value="1"/>
</dbReference>
<evidence type="ECO:0000256" key="2">
    <source>
        <dbReference type="ARBA" id="ARBA00012438"/>
    </source>
</evidence>
<accession>A0ABY5AL40</accession>